<protein>
    <submittedName>
        <fullName evidence="1">Uncharacterized protein</fullName>
    </submittedName>
</protein>
<accession>F4N028</accession>
<dbReference type="AlphaFoldDB" id="F4N028"/>
<evidence type="ECO:0000313" key="1">
    <source>
        <dbReference type="EMBL" id="CBX71436.1"/>
    </source>
</evidence>
<sequence>MHDSQPFITRLTRQVERFSLDTVAVGVDAGYFTSAVCHLTQEMGVALVPGYRRPHKGQNDYQKKHFRMTRRRTCTSVRPAAS</sequence>
<dbReference type="EMBL" id="FR718593">
    <property type="protein sequence ID" value="CBX71436.1"/>
    <property type="molecule type" value="Genomic_DNA"/>
</dbReference>
<reference evidence="1" key="1">
    <citation type="journal article" date="2011" name="BMC Genomics">
        <title>Shotgun sequencing of Yersinia enterocolitica strain W22703 (biotype 2, serotype O:9): genomic evidence for oscillation between invertebrates and mammals.</title>
        <authorList>
            <person name="Fuchs T.M."/>
            <person name="Brandt K."/>
            <person name="Starke M."/>
            <person name="Rattei T."/>
        </authorList>
    </citation>
    <scope>NUCLEOTIDE SEQUENCE</scope>
</reference>
<organism evidence="1">
    <name type="scientific">Yersinia enterocolitica W22703</name>
    <dbReference type="NCBI Taxonomy" id="913028"/>
    <lineage>
        <taxon>Bacteria</taxon>
        <taxon>Pseudomonadati</taxon>
        <taxon>Pseudomonadota</taxon>
        <taxon>Gammaproteobacteria</taxon>
        <taxon>Enterobacterales</taxon>
        <taxon>Yersiniaceae</taxon>
        <taxon>Yersinia</taxon>
    </lineage>
</organism>
<name>F4N028_YEREN</name>
<gene>
    <name evidence="1" type="ORF">YEW_CG09470</name>
</gene>
<proteinExistence type="predicted"/>